<dbReference type="InterPro" id="IPR007317">
    <property type="entry name" value="GET4"/>
</dbReference>
<dbReference type="FunFam" id="1.25.40.10:FF:000272">
    <property type="entry name" value="DUF410 domain protein"/>
    <property type="match status" value="1"/>
</dbReference>
<evidence type="ECO:0000313" key="3">
    <source>
        <dbReference type="EMBL" id="CAF9931946.1"/>
    </source>
</evidence>
<dbReference type="Gene3D" id="1.25.40.10">
    <property type="entry name" value="Tetratricopeptide repeat domain"/>
    <property type="match status" value="1"/>
</dbReference>
<dbReference type="EMBL" id="CAJPDQ010000041">
    <property type="protein sequence ID" value="CAF9931946.1"/>
    <property type="molecule type" value="Genomic_DNA"/>
</dbReference>
<evidence type="ECO:0000313" key="4">
    <source>
        <dbReference type="Proteomes" id="UP000664169"/>
    </source>
</evidence>
<organism evidence="3 4">
    <name type="scientific">Gomphillus americanus</name>
    <dbReference type="NCBI Taxonomy" id="1940652"/>
    <lineage>
        <taxon>Eukaryota</taxon>
        <taxon>Fungi</taxon>
        <taxon>Dikarya</taxon>
        <taxon>Ascomycota</taxon>
        <taxon>Pezizomycotina</taxon>
        <taxon>Lecanoromycetes</taxon>
        <taxon>OSLEUM clade</taxon>
        <taxon>Ostropomycetidae</taxon>
        <taxon>Ostropales</taxon>
        <taxon>Graphidaceae</taxon>
        <taxon>Gomphilloideae</taxon>
        <taxon>Gomphillus</taxon>
    </lineage>
</organism>
<gene>
    <name evidence="3" type="ORF">GOMPHAMPRED_006457</name>
</gene>
<evidence type="ECO:0000256" key="1">
    <source>
        <dbReference type="ARBA" id="ARBA00005351"/>
    </source>
</evidence>
<dbReference type="Pfam" id="PF04190">
    <property type="entry name" value="GET4"/>
    <property type="match status" value="1"/>
</dbReference>
<dbReference type="OrthoDB" id="10252405at2759"/>
<dbReference type="Proteomes" id="UP000664169">
    <property type="component" value="Unassembled WGS sequence"/>
</dbReference>
<protein>
    <recommendedName>
        <fullName evidence="5">DUF410-domain-containing protein</fullName>
    </recommendedName>
</protein>
<evidence type="ECO:0000256" key="2">
    <source>
        <dbReference type="SAM" id="MobiDB-lite"/>
    </source>
</evidence>
<comment type="similarity">
    <text evidence="1">Belongs to the GET4 family.</text>
</comment>
<reference evidence="3" key="1">
    <citation type="submission" date="2021-03" db="EMBL/GenBank/DDBJ databases">
        <authorList>
            <person name="Tagirdzhanova G."/>
        </authorList>
    </citation>
    <scope>NUCLEOTIDE SEQUENCE</scope>
</reference>
<dbReference type="InterPro" id="IPR011990">
    <property type="entry name" value="TPR-like_helical_dom_sf"/>
</dbReference>
<evidence type="ECO:0008006" key="5">
    <source>
        <dbReference type="Google" id="ProtNLM"/>
    </source>
</evidence>
<dbReference type="PANTHER" id="PTHR12875">
    <property type="entry name" value="GOLGI TO ER TRAFFIC PROTEIN 4 HOMOLOG"/>
    <property type="match status" value="1"/>
</dbReference>
<dbReference type="PANTHER" id="PTHR12875:SF0">
    <property type="entry name" value="GOLGI TO ER TRAFFIC PROTEIN 4 HOMOLOG"/>
    <property type="match status" value="1"/>
</dbReference>
<sequence>MASKIAKTIARQKEKYLIPILQKQPAKKANTEARIAEGQFYEAHQQLRVISARHTKASNWEAAIDVLYNGSLALLKAGQGGSGGDLALLLVETYAKGEIEVTAESKDKLFTLLRAFPQDEPTRKKFMGESIGWSAKFGEYENGDPELHHLVGTLYAQDCEPYEAERHFALGTKDSPEALARLEYDWYTQDDAYTAPLYAARAVFPYLLTQNLRSANKAFIIFTSRLSSSNPSLGVQDVSSEKSDARIYPSLPLLNFLNLLLLAITSGSADLFRSLNKRYATNIKEVDIWNDALAQIGELYFGIKKPRQGNPLFDMMEGMLFGGGSNASSQKKTPKRIATPMDVPAPDLD</sequence>
<name>A0A8H3FTG5_9LECA</name>
<keyword evidence="4" id="KW-1185">Reference proteome</keyword>
<dbReference type="GO" id="GO:0072380">
    <property type="term" value="C:TRC complex"/>
    <property type="evidence" value="ECO:0007669"/>
    <property type="project" value="TreeGrafter"/>
</dbReference>
<proteinExistence type="inferred from homology"/>
<feature type="region of interest" description="Disordered" evidence="2">
    <location>
        <begin position="324"/>
        <end position="349"/>
    </location>
</feature>
<accession>A0A8H3FTG5</accession>
<dbReference type="AlphaFoldDB" id="A0A8H3FTG5"/>
<comment type="caution">
    <text evidence="3">The sequence shown here is derived from an EMBL/GenBank/DDBJ whole genome shotgun (WGS) entry which is preliminary data.</text>
</comment>
<dbReference type="GO" id="GO:0045048">
    <property type="term" value="P:protein insertion into ER membrane"/>
    <property type="evidence" value="ECO:0007669"/>
    <property type="project" value="InterPro"/>
</dbReference>